<name>A0A835LIZ3_9MAGN</name>
<dbReference type="EMBL" id="JADFTS010000007">
    <property type="protein sequence ID" value="KAF9596575.1"/>
    <property type="molecule type" value="Genomic_DNA"/>
</dbReference>
<evidence type="ECO:0000256" key="2">
    <source>
        <dbReference type="SAM" id="MobiDB-lite"/>
    </source>
</evidence>
<feature type="compositionally biased region" description="Basic and acidic residues" evidence="2">
    <location>
        <begin position="140"/>
        <end position="149"/>
    </location>
</feature>
<dbReference type="InterPro" id="IPR040194">
    <property type="entry name" value="Cwf19-like"/>
</dbReference>
<keyword evidence="4" id="KW-1185">Reference proteome</keyword>
<feature type="compositionally biased region" description="Basic and acidic residues" evidence="2">
    <location>
        <begin position="115"/>
        <end position="130"/>
    </location>
</feature>
<accession>A0A835LIZ3</accession>
<gene>
    <name evidence="3" type="ORF">IFM89_012306</name>
</gene>
<sequence>MSLVAKLATDATVSLISSHKTSKSIRRTQYDVGLANSGRSSSVVGDGGASWRIKALKRAQEQAAREGRNLKEVAEERWGSLGQLTVSAAHHRAAPAHAHLRAINDRKRGITKQENGLDDKARQKDEKDYGAGDVSVRHPGMREPKVHDSLSWRKRKDHITSKGDTQLISAAASCLNKFTNDGSFMRVVACQQRRNADGPIHTDLEGDKQLRSDIMSTGTNKSTGGNPDETGLCANLLAAKAMQLRLKGKHEEAEKLLEQAEF</sequence>
<dbReference type="GO" id="GO:0000398">
    <property type="term" value="P:mRNA splicing, via spliceosome"/>
    <property type="evidence" value="ECO:0007669"/>
    <property type="project" value="TreeGrafter"/>
</dbReference>
<comment type="similarity">
    <text evidence="1">Belongs to the CWF19 family.</text>
</comment>
<dbReference type="OrthoDB" id="2113965at2759"/>
<evidence type="ECO:0000313" key="4">
    <source>
        <dbReference type="Proteomes" id="UP000631114"/>
    </source>
</evidence>
<dbReference type="PANTHER" id="PTHR12072">
    <property type="entry name" value="CWF19, CELL CYCLE CONTROL PROTEIN"/>
    <property type="match status" value="1"/>
</dbReference>
<protein>
    <submittedName>
        <fullName evidence="3">Uncharacterized protein</fullName>
    </submittedName>
</protein>
<evidence type="ECO:0000256" key="1">
    <source>
        <dbReference type="ARBA" id="ARBA00006795"/>
    </source>
</evidence>
<organism evidence="3 4">
    <name type="scientific">Coptis chinensis</name>
    <dbReference type="NCBI Taxonomy" id="261450"/>
    <lineage>
        <taxon>Eukaryota</taxon>
        <taxon>Viridiplantae</taxon>
        <taxon>Streptophyta</taxon>
        <taxon>Embryophyta</taxon>
        <taxon>Tracheophyta</taxon>
        <taxon>Spermatophyta</taxon>
        <taxon>Magnoliopsida</taxon>
        <taxon>Ranunculales</taxon>
        <taxon>Ranunculaceae</taxon>
        <taxon>Coptidoideae</taxon>
        <taxon>Coptis</taxon>
    </lineage>
</organism>
<evidence type="ECO:0000313" key="3">
    <source>
        <dbReference type="EMBL" id="KAF9596575.1"/>
    </source>
</evidence>
<dbReference type="PANTHER" id="PTHR12072:SF5">
    <property type="entry name" value="CWF19-LIKE PROTEIN 2"/>
    <property type="match status" value="1"/>
</dbReference>
<feature type="region of interest" description="Disordered" evidence="2">
    <location>
        <begin position="107"/>
        <end position="149"/>
    </location>
</feature>
<dbReference type="AlphaFoldDB" id="A0A835LIZ3"/>
<proteinExistence type="inferred from homology"/>
<dbReference type="GO" id="GO:0071014">
    <property type="term" value="C:post-mRNA release spliceosomal complex"/>
    <property type="evidence" value="ECO:0007669"/>
    <property type="project" value="TreeGrafter"/>
</dbReference>
<dbReference type="Proteomes" id="UP000631114">
    <property type="component" value="Unassembled WGS sequence"/>
</dbReference>
<comment type="caution">
    <text evidence="3">The sequence shown here is derived from an EMBL/GenBank/DDBJ whole genome shotgun (WGS) entry which is preliminary data.</text>
</comment>
<reference evidence="3 4" key="1">
    <citation type="submission" date="2020-10" db="EMBL/GenBank/DDBJ databases">
        <title>The Coptis chinensis genome and diversification of protoberbering-type alkaloids.</title>
        <authorList>
            <person name="Wang B."/>
            <person name="Shu S."/>
            <person name="Song C."/>
            <person name="Liu Y."/>
        </authorList>
    </citation>
    <scope>NUCLEOTIDE SEQUENCE [LARGE SCALE GENOMIC DNA]</scope>
    <source>
        <strain evidence="3">HL-2020</strain>
        <tissue evidence="3">Leaf</tissue>
    </source>
</reference>